<dbReference type="RefSeq" id="WP_264730672.1">
    <property type="nucleotide sequence ID" value="NZ_JAPDNR010000001.1"/>
</dbReference>
<feature type="domain" description="Methyltransferase" evidence="1">
    <location>
        <begin position="47"/>
        <end position="142"/>
    </location>
</feature>
<dbReference type="InterPro" id="IPR029063">
    <property type="entry name" value="SAM-dependent_MTases_sf"/>
</dbReference>
<evidence type="ECO:0000313" key="3">
    <source>
        <dbReference type="Proteomes" id="UP001207742"/>
    </source>
</evidence>
<dbReference type="InterPro" id="IPR041698">
    <property type="entry name" value="Methyltransf_25"/>
</dbReference>
<dbReference type="PANTHER" id="PTHR12843">
    <property type="entry name" value="PROTEIN-LYSINE N-METHYLTRANSFERASE METTL10"/>
    <property type="match status" value="1"/>
</dbReference>
<keyword evidence="2" id="KW-0489">Methyltransferase</keyword>
<dbReference type="CDD" id="cd02440">
    <property type="entry name" value="AdoMet_MTases"/>
    <property type="match status" value="1"/>
</dbReference>
<dbReference type="Pfam" id="PF13649">
    <property type="entry name" value="Methyltransf_25"/>
    <property type="match status" value="1"/>
</dbReference>
<gene>
    <name evidence="2" type="ORF">OL497_12850</name>
</gene>
<protein>
    <submittedName>
        <fullName evidence="2">Class I SAM-dependent methyltransferase</fullName>
    </submittedName>
</protein>
<dbReference type="Proteomes" id="UP001207742">
    <property type="component" value="Unassembled WGS sequence"/>
</dbReference>
<dbReference type="GO" id="GO:0008168">
    <property type="term" value="F:methyltransferase activity"/>
    <property type="evidence" value="ECO:0007669"/>
    <property type="project" value="UniProtKB-KW"/>
</dbReference>
<evidence type="ECO:0000313" key="2">
    <source>
        <dbReference type="EMBL" id="MCW3484793.1"/>
    </source>
</evidence>
<proteinExistence type="predicted"/>
<dbReference type="PANTHER" id="PTHR12843:SF5">
    <property type="entry name" value="EEF1A LYSINE METHYLTRANSFERASE 2"/>
    <property type="match status" value="1"/>
</dbReference>
<dbReference type="GO" id="GO:0032259">
    <property type="term" value="P:methylation"/>
    <property type="evidence" value="ECO:0007669"/>
    <property type="project" value="UniProtKB-KW"/>
</dbReference>
<dbReference type="Gene3D" id="3.40.50.150">
    <property type="entry name" value="Vaccinia Virus protein VP39"/>
    <property type="match status" value="1"/>
</dbReference>
<keyword evidence="3" id="KW-1185">Reference proteome</keyword>
<dbReference type="SUPFAM" id="SSF53335">
    <property type="entry name" value="S-adenosyl-L-methionine-dependent methyltransferases"/>
    <property type="match status" value="1"/>
</dbReference>
<organism evidence="2 3">
    <name type="scientific">Chitinophaga nivalis</name>
    <dbReference type="NCBI Taxonomy" id="2991709"/>
    <lineage>
        <taxon>Bacteria</taxon>
        <taxon>Pseudomonadati</taxon>
        <taxon>Bacteroidota</taxon>
        <taxon>Chitinophagia</taxon>
        <taxon>Chitinophagales</taxon>
        <taxon>Chitinophagaceae</taxon>
        <taxon>Chitinophaga</taxon>
    </lineage>
</organism>
<comment type="caution">
    <text evidence="2">The sequence shown here is derived from an EMBL/GenBank/DDBJ whole genome shotgun (WGS) entry which is preliminary data.</text>
</comment>
<sequence>MGDNESAAHWEKVYQQRAPHEVSWTQDIPVTSLELIRACRLPADAPILDMGGGDSKLADHLLLAGYSDITVVDISAKALEKAQQRLGAQAARVKWIVADILAFTPPQDYLLWHDRAVFHFMTTPAQQEQYLAAVRQAVRPGGYAITGTFSLEGPEKCSGLPVQRYSCDTLTARWQQGFTKISCLEDTHTTPFNTSQYFTFCSFSRYR</sequence>
<dbReference type="EMBL" id="JAPDNS010000001">
    <property type="protein sequence ID" value="MCW3484793.1"/>
    <property type="molecule type" value="Genomic_DNA"/>
</dbReference>
<evidence type="ECO:0000259" key="1">
    <source>
        <dbReference type="Pfam" id="PF13649"/>
    </source>
</evidence>
<name>A0ABT3ILF4_9BACT</name>
<accession>A0ABT3ILF4</accession>
<reference evidence="2 3" key="1">
    <citation type="submission" date="2022-10" db="EMBL/GenBank/DDBJ databases">
        <title>Chitinophaga nivalis PC15 sp. nov., isolated from Pyeongchang county, South Korea.</title>
        <authorList>
            <person name="Trinh H.N."/>
        </authorList>
    </citation>
    <scope>NUCLEOTIDE SEQUENCE [LARGE SCALE GENOMIC DNA]</scope>
    <source>
        <strain evidence="2 3">PC14</strain>
    </source>
</reference>
<keyword evidence="2" id="KW-0808">Transferase</keyword>